<dbReference type="Proteomes" id="UP000435112">
    <property type="component" value="Unassembled WGS sequence"/>
</dbReference>
<evidence type="ECO:0000313" key="3">
    <source>
        <dbReference type="EMBL" id="KAE9002135.1"/>
    </source>
</evidence>
<dbReference type="Proteomes" id="UP000429607">
    <property type="component" value="Unassembled WGS sequence"/>
</dbReference>
<dbReference type="EMBL" id="QXFT01001650">
    <property type="protein sequence ID" value="KAE9313421.1"/>
    <property type="molecule type" value="Genomic_DNA"/>
</dbReference>
<evidence type="ECO:0000313" key="5">
    <source>
        <dbReference type="Proteomes" id="UP000429607"/>
    </source>
</evidence>
<reference evidence="5 7" key="1">
    <citation type="submission" date="2018-09" db="EMBL/GenBank/DDBJ databases">
        <title>Genomic investigation of the strawberry pathogen Phytophthora fragariae indicates pathogenicity is determined by transcriptional variation in three key races.</title>
        <authorList>
            <person name="Adams T.M."/>
            <person name="Armitage A.D."/>
            <person name="Sobczyk M.K."/>
            <person name="Bates H.J."/>
            <person name="Dunwell J.M."/>
            <person name="Nellist C.F."/>
            <person name="Harrison R.J."/>
        </authorList>
    </citation>
    <scope>NUCLEOTIDE SEQUENCE [LARGE SCALE GENOMIC DNA]</scope>
    <source>
        <strain evidence="3 5">SCRP249</strain>
        <strain evidence="2 7">SCRP324</strain>
        <strain evidence="4 6">SCRP333</strain>
    </source>
</reference>
<evidence type="ECO:0000313" key="2">
    <source>
        <dbReference type="EMBL" id="KAE8998048.1"/>
    </source>
</evidence>
<keyword evidence="1" id="KW-0732">Signal</keyword>
<feature type="chain" id="PRO_5033872553" description="RxLR effector protein" evidence="1">
    <location>
        <begin position="16"/>
        <end position="50"/>
    </location>
</feature>
<feature type="signal peptide" evidence="1">
    <location>
        <begin position="1"/>
        <end position="15"/>
    </location>
</feature>
<keyword evidence="6" id="KW-1185">Reference proteome</keyword>
<dbReference type="AlphaFoldDB" id="A0A6A3KBQ7"/>
<evidence type="ECO:0008006" key="8">
    <source>
        <dbReference type="Google" id="ProtNLM"/>
    </source>
</evidence>
<dbReference type="Proteomes" id="UP000434957">
    <property type="component" value="Unassembled WGS sequence"/>
</dbReference>
<evidence type="ECO:0000313" key="7">
    <source>
        <dbReference type="Proteomes" id="UP000435112"/>
    </source>
</evidence>
<organism evidence="3 5">
    <name type="scientific">Phytophthora rubi</name>
    <dbReference type="NCBI Taxonomy" id="129364"/>
    <lineage>
        <taxon>Eukaryota</taxon>
        <taxon>Sar</taxon>
        <taxon>Stramenopiles</taxon>
        <taxon>Oomycota</taxon>
        <taxon>Peronosporomycetes</taxon>
        <taxon>Peronosporales</taxon>
        <taxon>Peronosporaceae</taxon>
        <taxon>Phytophthora</taxon>
    </lineage>
</organism>
<dbReference type="EMBL" id="QXFU01001652">
    <property type="protein sequence ID" value="KAE8998048.1"/>
    <property type="molecule type" value="Genomic_DNA"/>
</dbReference>
<evidence type="ECO:0000256" key="1">
    <source>
        <dbReference type="SAM" id="SignalP"/>
    </source>
</evidence>
<name>A0A6A3KBQ7_9STRA</name>
<comment type="caution">
    <text evidence="3">The sequence shown here is derived from an EMBL/GenBank/DDBJ whole genome shotgun (WGS) entry which is preliminary data.</text>
</comment>
<accession>A0A6A3KBQ7</accession>
<sequence>MTRIQCLVAIPPTCAVLLRLSLFSVESPLPRLRLLRTPTRLTLPFRLRSR</sequence>
<evidence type="ECO:0000313" key="4">
    <source>
        <dbReference type="EMBL" id="KAE9313421.1"/>
    </source>
</evidence>
<dbReference type="EMBL" id="QXFV01001605">
    <property type="protein sequence ID" value="KAE9002135.1"/>
    <property type="molecule type" value="Genomic_DNA"/>
</dbReference>
<gene>
    <name evidence="3" type="ORF">PR001_g18340</name>
    <name evidence="2" type="ORF">PR002_g18856</name>
    <name evidence="4" type="ORF">PR003_g19503</name>
</gene>
<protein>
    <recommendedName>
        <fullName evidence="8">RxLR effector protein</fullName>
    </recommendedName>
</protein>
<proteinExistence type="predicted"/>
<evidence type="ECO:0000313" key="6">
    <source>
        <dbReference type="Proteomes" id="UP000434957"/>
    </source>
</evidence>